<evidence type="ECO:0000313" key="3">
    <source>
        <dbReference type="Proteomes" id="UP000753724"/>
    </source>
</evidence>
<proteinExistence type="predicted"/>
<evidence type="ECO:0008006" key="4">
    <source>
        <dbReference type="Google" id="ProtNLM"/>
    </source>
</evidence>
<feature type="region of interest" description="Disordered" evidence="1">
    <location>
        <begin position="111"/>
        <end position="152"/>
    </location>
</feature>
<dbReference type="Proteomes" id="UP000753724">
    <property type="component" value="Unassembled WGS sequence"/>
</dbReference>
<organism evidence="2 3">
    <name type="scientific">Novosphingobium ovatum</name>
    <dbReference type="NCBI Taxonomy" id="1908523"/>
    <lineage>
        <taxon>Bacteria</taxon>
        <taxon>Pseudomonadati</taxon>
        <taxon>Pseudomonadota</taxon>
        <taxon>Alphaproteobacteria</taxon>
        <taxon>Sphingomonadales</taxon>
        <taxon>Sphingomonadaceae</taxon>
        <taxon>Novosphingobium</taxon>
    </lineage>
</organism>
<gene>
    <name evidence="2" type="ORF">GTZ99_13235</name>
</gene>
<accession>A0ABW9XG33</accession>
<sequence length="152" mass="16137">MKAERAKLKRLQRLEKVRAIAKQVAVTEAARAESTLSQLQTLATRTGQLANDYASRTDMATGAELSRMGRFAAGLQGIRATTQADAERAAAIADKRQQDLAAAERRRAAVEERATAQARQIAAKSQYAPLTGRTPRDGAKSGGSTDGTGPNA</sequence>
<dbReference type="EMBL" id="JAAAPO010000005">
    <property type="protein sequence ID" value="NBC37513.1"/>
    <property type="molecule type" value="Genomic_DNA"/>
</dbReference>
<dbReference type="RefSeq" id="WP_161719633.1">
    <property type="nucleotide sequence ID" value="NZ_JAAAPO010000005.1"/>
</dbReference>
<evidence type="ECO:0000313" key="2">
    <source>
        <dbReference type="EMBL" id="NBC37513.1"/>
    </source>
</evidence>
<reference evidence="3" key="1">
    <citation type="submission" date="2020-01" db="EMBL/GenBank/DDBJ databases">
        <title>Sphingomonas sp. strain CSW-10.</title>
        <authorList>
            <person name="Chen W.-M."/>
        </authorList>
    </citation>
    <scope>NUCLEOTIDE SEQUENCE [LARGE SCALE GENOMIC DNA]</scope>
    <source>
        <strain evidence="3">FSY-8</strain>
    </source>
</reference>
<name>A0ABW9XG33_9SPHN</name>
<keyword evidence="3" id="KW-1185">Reference proteome</keyword>
<protein>
    <recommendedName>
        <fullName evidence="4">Flagellar export protein FliJ</fullName>
    </recommendedName>
</protein>
<evidence type="ECO:0000256" key="1">
    <source>
        <dbReference type="SAM" id="MobiDB-lite"/>
    </source>
</evidence>
<comment type="caution">
    <text evidence="2">The sequence shown here is derived from an EMBL/GenBank/DDBJ whole genome shotgun (WGS) entry which is preliminary data.</text>
</comment>